<dbReference type="AlphaFoldDB" id="B0DZ78"/>
<organism evidence="3">
    <name type="scientific">Laccaria bicolor (strain S238N-H82 / ATCC MYA-4686)</name>
    <name type="common">Bicoloured deceiver</name>
    <name type="synonym">Laccaria laccata var. bicolor</name>
    <dbReference type="NCBI Taxonomy" id="486041"/>
    <lineage>
        <taxon>Eukaryota</taxon>
        <taxon>Fungi</taxon>
        <taxon>Dikarya</taxon>
        <taxon>Basidiomycota</taxon>
        <taxon>Agaricomycotina</taxon>
        <taxon>Agaricomycetes</taxon>
        <taxon>Agaricomycetidae</taxon>
        <taxon>Agaricales</taxon>
        <taxon>Agaricineae</taxon>
        <taxon>Hydnangiaceae</taxon>
        <taxon>Laccaria</taxon>
    </lineage>
</organism>
<protein>
    <submittedName>
        <fullName evidence="2">Predicted protein</fullName>
    </submittedName>
</protein>
<dbReference type="RefSeq" id="XP_001889197.1">
    <property type="nucleotide sequence ID" value="XM_001889162.1"/>
</dbReference>
<dbReference type="HOGENOM" id="CLU_1180403_0_0_1"/>
<dbReference type="KEGG" id="lbc:LACBIDRAFT_334439"/>
<dbReference type="OrthoDB" id="3055037at2759"/>
<keyword evidence="1" id="KW-0732">Signal</keyword>
<feature type="chain" id="PRO_5002748905" evidence="1">
    <location>
        <begin position="22"/>
        <end position="235"/>
    </location>
</feature>
<reference evidence="2 3" key="1">
    <citation type="journal article" date="2008" name="Nature">
        <title>The genome of Laccaria bicolor provides insights into mycorrhizal symbiosis.</title>
        <authorList>
            <person name="Martin F."/>
            <person name="Aerts A."/>
            <person name="Ahren D."/>
            <person name="Brun A."/>
            <person name="Danchin E.G.J."/>
            <person name="Duchaussoy F."/>
            <person name="Gibon J."/>
            <person name="Kohler A."/>
            <person name="Lindquist E."/>
            <person name="Pereda V."/>
            <person name="Salamov A."/>
            <person name="Shapiro H.J."/>
            <person name="Wuyts J."/>
            <person name="Blaudez D."/>
            <person name="Buee M."/>
            <person name="Brokstein P."/>
            <person name="Canbaeck B."/>
            <person name="Cohen D."/>
            <person name="Courty P.E."/>
            <person name="Coutinho P.M."/>
            <person name="Delaruelle C."/>
            <person name="Detter J.C."/>
            <person name="Deveau A."/>
            <person name="DiFazio S."/>
            <person name="Duplessis S."/>
            <person name="Fraissinet-Tachet L."/>
            <person name="Lucic E."/>
            <person name="Frey-Klett P."/>
            <person name="Fourrey C."/>
            <person name="Feussner I."/>
            <person name="Gay G."/>
            <person name="Grimwood J."/>
            <person name="Hoegger P.J."/>
            <person name="Jain P."/>
            <person name="Kilaru S."/>
            <person name="Labbe J."/>
            <person name="Lin Y.C."/>
            <person name="Legue V."/>
            <person name="Le Tacon F."/>
            <person name="Marmeisse R."/>
            <person name="Melayah D."/>
            <person name="Montanini B."/>
            <person name="Muratet M."/>
            <person name="Nehls U."/>
            <person name="Niculita-Hirzel H."/>
            <person name="Oudot-Le Secq M.P."/>
            <person name="Peter M."/>
            <person name="Quesneville H."/>
            <person name="Rajashekar B."/>
            <person name="Reich M."/>
            <person name="Rouhier N."/>
            <person name="Schmutz J."/>
            <person name="Yin T."/>
            <person name="Chalot M."/>
            <person name="Henrissat B."/>
            <person name="Kuees U."/>
            <person name="Lucas S."/>
            <person name="Van de Peer Y."/>
            <person name="Podila G.K."/>
            <person name="Polle A."/>
            <person name="Pukkila P.J."/>
            <person name="Richardson P.M."/>
            <person name="Rouze P."/>
            <person name="Sanders I.R."/>
            <person name="Stajich J.E."/>
            <person name="Tunlid A."/>
            <person name="Tuskan G."/>
            <person name="Grigoriev I.V."/>
        </authorList>
    </citation>
    <scope>NUCLEOTIDE SEQUENCE [LARGE SCALE GENOMIC DNA]</scope>
    <source>
        <strain evidence="3">S238N-H82 / ATCC MYA-4686</strain>
    </source>
</reference>
<gene>
    <name evidence="2" type="ORF">LACBIDRAFT_334439</name>
</gene>
<evidence type="ECO:0000313" key="3">
    <source>
        <dbReference type="Proteomes" id="UP000001194"/>
    </source>
</evidence>
<dbReference type="Proteomes" id="UP000001194">
    <property type="component" value="Unassembled WGS sequence"/>
</dbReference>
<proteinExistence type="predicted"/>
<dbReference type="GeneID" id="6084823"/>
<sequence length="235" mass="26391">MYTCGWLCLIGLDFYSCPLWGTPFLAILGKTIPGNIPVNPTIEISRPDPGHWNGHCNKGCWDTFKTTIWQYNPGMHSSTADVKAFNEHGMRYSLSCTNPLCPKKTALLRNIDKTGCKVIIFTLEDGTCATFHYKLSCPSVYNQSLAQPQNQLKEWVFTFKLCPEDIWEGISHLAILEHYEKKGDTLTVPHGSDQKDWLADVRNFPGALPGSRLVIYSSGGQHDKIYLIAATKTNY</sequence>
<accession>B0DZ78</accession>
<feature type="signal peptide" evidence="1">
    <location>
        <begin position="1"/>
        <end position="21"/>
    </location>
</feature>
<dbReference type="EMBL" id="DS547153">
    <property type="protein sequence ID" value="EDR00140.1"/>
    <property type="molecule type" value="Genomic_DNA"/>
</dbReference>
<evidence type="ECO:0000256" key="1">
    <source>
        <dbReference type="SAM" id="SignalP"/>
    </source>
</evidence>
<name>B0DZ78_LACBS</name>
<evidence type="ECO:0000313" key="2">
    <source>
        <dbReference type="EMBL" id="EDR00140.1"/>
    </source>
</evidence>
<dbReference type="InParanoid" id="B0DZ78"/>
<keyword evidence="3" id="KW-1185">Reference proteome</keyword>
<dbReference type="STRING" id="486041.B0DZ78"/>